<dbReference type="EMBL" id="BMAW01030690">
    <property type="protein sequence ID" value="GFU17629.1"/>
    <property type="molecule type" value="Genomic_DNA"/>
</dbReference>
<dbReference type="AlphaFoldDB" id="A0A8X6QGP7"/>
<comment type="caution">
    <text evidence="2">The sequence shown here is derived from an EMBL/GenBank/DDBJ whole genome shotgun (WGS) entry which is preliminary data.</text>
</comment>
<reference evidence="2" key="1">
    <citation type="submission" date="2020-08" db="EMBL/GenBank/DDBJ databases">
        <title>Multicomponent nature underlies the extraordinary mechanical properties of spider dragline silk.</title>
        <authorList>
            <person name="Kono N."/>
            <person name="Nakamura H."/>
            <person name="Mori M."/>
            <person name="Yoshida Y."/>
            <person name="Ohtoshi R."/>
            <person name="Malay A.D."/>
            <person name="Moran D.A.P."/>
            <person name="Tomita M."/>
            <person name="Numata K."/>
            <person name="Arakawa K."/>
        </authorList>
    </citation>
    <scope>NUCLEOTIDE SEQUENCE</scope>
</reference>
<accession>A0A8X6QGP7</accession>
<organism evidence="2 3">
    <name type="scientific">Nephila pilipes</name>
    <name type="common">Giant wood spider</name>
    <name type="synonym">Nephila maculata</name>
    <dbReference type="NCBI Taxonomy" id="299642"/>
    <lineage>
        <taxon>Eukaryota</taxon>
        <taxon>Metazoa</taxon>
        <taxon>Ecdysozoa</taxon>
        <taxon>Arthropoda</taxon>
        <taxon>Chelicerata</taxon>
        <taxon>Arachnida</taxon>
        <taxon>Araneae</taxon>
        <taxon>Araneomorphae</taxon>
        <taxon>Entelegynae</taxon>
        <taxon>Araneoidea</taxon>
        <taxon>Nephilidae</taxon>
        <taxon>Nephila</taxon>
    </lineage>
</organism>
<dbReference type="PANTHER" id="PTHR21521:SF0">
    <property type="entry name" value="AMUN, ISOFORM A"/>
    <property type="match status" value="1"/>
</dbReference>
<gene>
    <name evidence="2" type="primary">NCL1_07264</name>
    <name evidence="2" type="ORF">NPIL_382691</name>
</gene>
<dbReference type="PANTHER" id="PTHR21521">
    <property type="entry name" value="AMUN, ISOFORM A"/>
    <property type="match status" value="1"/>
</dbReference>
<feature type="region of interest" description="Disordered" evidence="1">
    <location>
        <begin position="286"/>
        <end position="387"/>
    </location>
</feature>
<proteinExistence type="predicted"/>
<protein>
    <submittedName>
        <fullName evidence="2">Uncharacterized protein</fullName>
    </submittedName>
</protein>
<evidence type="ECO:0000313" key="2">
    <source>
        <dbReference type="EMBL" id="GFU17629.1"/>
    </source>
</evidence>
<feature type="compositionally biased region" description="Basic and acidic residues" evidence="1">
    <location>
        <begin position="373"/>
        <end position="387"/>
    </location>
</feature>
<dbReference type="OrthoDB" id="8249012at2759"/>
<keyword evidence="3" id="KW-1185">Reference proteome</keyword>
<name>A0A8X6QGP7_NEPPI</name>
<evidence type="ECO:0000256" key="1">
    <source>
        <dbReference type="SAM" id="MobiDB-lite"/>
    </source>
</evidence>
<feature type="compositionally biased region" description="Basic and acidic residues" evidence="1">
    <location>
        <begin position="286"/>
        <end position="301"/>
    </location>
</feature>
<feature type="compositionally biased region" description="Basic and acidic residues" evidence="1">
    <location>
        <begin position="340"/>
        <end position="351"/>
    </location>
</feature>
<sequence length="387" mass="42889">MKKKVDFASHVQVVPSIGSSRRVPSVFVHGGLFLVYSLVTRRSDQILVKCVRVQDKDRMAQATDSGPVFFTKATPEQWTYVLSQYKEVLKEKAAKRTKKGGPEELIRLDTWYQETLPKIIQSRKPPFINHEELIQIVKWKLMRGKFRPRLTDLVRINTETAVLQISKKAFRKQPKELSQAITALTNLKGVGPATASAILTAAFPDDVPYMADESMLSTPGIEATDYTLAEYINFSEHMKACAERLRSLDPKSNWTPHKVELTLWTHYIARDLKPEILEGMPAAKIKSEGSENGEHTEDKNGNLDTNENGSVGDEPSAAAVPNAQVSTDDEKELPSEENTNDSHADSGKENVGDSADAADDEDATTDAATAEKSPPDEPPAKKLCVEQ</sequence>
<dbReference type="Proteomes" id="UP000887013">
    <property type="component" value="Unassembled WGS sequence"/>
</dbReference>
<evidence type="ECO:0000313" key="3">
    <source>
        <dbReference type="Proteomes" id="UP000887013"/>
    </source>
</evidence>